<dbReference type="PANTHER" id="PTHR30036:SF1">
    <property type="entry name" value="D-XYLOSE-BINDING PERIPLASMIC PROTEIN"/>
    <property type="match status" value="1"/>
</dbReference>
<dbReference type="PROSITE" id="PS51257">
    <property type="entry name" value="PROKAR_LIPOPROTEIN"/>
    <property type="match status" value="1"/>
</dbReference>
<name>A0ABZ1Y7J8_9ACTN</name>
<accession>A0ABZ1Y7J8</accession>
<dbReference type="Gene3D" id="3.40.50.2300">
    <property type="match status" value="2"/>
</dbReference>
<dbReference type="PANTHER" id="PTHR30036">
    <property type="entry name" value="D-XYLOSE-BINDING PERIPLASMIC PROTEIN"/>
    <property type="match status" value="1"/>
</dbReference>
<feature type="signal peptide" evidence="3">
    <location>
        <begin position="1"/>
        <end position="30"/>
    </location>
</feature>
<evidence type="ECO:0000259" key="4">
    <source>
        <dbReference type="Pfam" id="PF13407"/>
    </source>
</evidence>
<dbReference type="EMBL" id="CP109207">
    <property type="protein sequence ID" value="WUU54711.1"/>
    <property type="molecule type" value="Genomic_DNA"/>
</dbReference>
<feature type="chain" id="PRO_5046567314" evidence="3">
    <location>
        <begin position="31"/>
        <end position="377"/>
    </location>
</feature>
<dbReference type="SUPFAM" id="SSF53822">
    <property type="entry name" value="Periplasmic binding protein-like I"/>
    <property type="match status" value="1"/>
</dbReference>
<evidence type="ECO:0000256" key="2">
    <source>
        <dbReference type="ARBA" id="ARBA00022729"/>
    </source>
</evidence>
<reference evidence="5" key="1">
    <citation type="submission" date="2022-10" db="EMBL/GenBank/DDBJ databases">
        <title>The complete genomes of actinobacterial strains from the NBC collection.</title>
        <authorList>
            <person name="Joergensen T.S."/>
            <person name="Alvarez Arevalo M."/>
            <person name="Sterndorff E.B."/>
            <person name="Faurdal D."/>
            <person name="Vuksanovic O."/>
            <person name="Mourched A.-S."/>
            <person name="Charusanti P."/>
            <person name="Shaw S."/>
            <person name="Blin K."/>
            <person name="Weber T."/>
        </authorList>
    </citation>
    <scope>NUCLEOTIDE SEQUENCE [LARGE SCALE GENOMIC DNA]</scope>
    <source>
        <strain evidence="5">NBC 01686</strain>
    </source>
</reference>
<dbReference type="Pfam" id="PF13407">
    <property type="entry name" value="Peripla_BP_4"/>
    <property type="match status" value="1"/>
</dbReference>
<evidence type="ECO:0000256" key="1">
    <source>
        <dbReference type="ARBA" id="ARBA00004196"/>
    </source>
</evidence>
<keyword evidence="2 3" id="KW-0732">Signal</keyword>
<dbReference type="InterPro" id="IPR028082">
    <property type="entry name" value="Peripla_BP_I"/>
</dbReference>
<evidence type="ECO:0000313" key="5">
    <source>
        <dbReference type="EMBL" id="WUU54711.1"/>
    </source>
</evidence>
<protein>
    <submittedName>
        <fullName evidence="5">Substrate-binding domain-containing protein</fullName>
    </submittedName>
</protein>
<dbReference type="InterPro" id="IPR025997">
    <property type="entry name" value="SBP_2_dom"/>
</dbReference>
<proteinExistence type="predicted"/>
<dbReference type="RefSeq" id="WP_191878923.1">
    <property type="nucleotide sequence ID" value="NZ_CP109207.1"/>
</dbReference>
<dbReference type="InterPro" id="IPR050555">
    <property type="entry name" value="Bact_Solute-Bind_Prot2"/>
</dbReference>
<feature type="domain" description="Periplasmic binding protein" evidence="4">
    <location>
        <begin position="52"/>
        <end position="309"/>
    </location>
</feature>
<organism evidence="5">
    <name type="scientific">Streptomyces althioticus</name>
    <dbReference type="NCBI Taxonomy" id="83380"/>
    <lineage>
        <taxon>Bacteria</taxon>
        <taxon>Bacillati</taxon>
        <taxon>Actinomycetota</taxon>
        <taxon>Actinomycetes</taxon>
        <taxon>Kitasatosporales</taxon>
        <taxon>Streptomycetaceae</taxon>
        <taxon>Streptomyces</taxon>
        <taxon>Streptomyces althioticus group</taxon>
    </lineage>
</organism>
<comment type="subcellular location">
    <subcellularLocation>
        <location evidence="1">Cell envelope</location>
    </subcellularLocation>
</comment>
<gene>
    <name evidence="5" type="ORF">OIE82_16835</name>
</gene>
<sequence>MKPRTTAAAARRCALLLTASLTALSLTACGALGSGDNDDSADARADYDITVGLLLPDRDTARFEQFDYPLIKERIASQTNKQGEVVYANADGSKEKQSEQFRQMIGRKVDVILVDAVDASAVAPDVRLAKRAGIPVIAYDRLAEGPIDAYVSHDNELVGQVQGRALVNALGEKAQNKKVVMMNGEPADPNTALFKKGALGELDGAVDIAASYDTKKWLPEVAAENMRKAIKKVGAGNVAAVYSANDGMAGAVIEELQQAGLGELPPVTGQDADLEAVRRVVSGTQYMTVYKSFLLEATGAADMAVAKVQDRAIQFDALAQDVIDSRSRKGIPAMLVPVVALTRENIEDTVIADGVYTVKDICTPAHADDCAEIGLTG</sequence>
<evidence type="ECO:0000256" key="3">
    <source>
        <dbReference type="SAM" id="SignalP"/>
    </source>
</evidence>